<dbReference type="RefSeq" id="WP_308475418.1">
    <property type="nucleotide sequence ID" value="NZ_OY726394.1"/>
</dbReference>
<dbReference type="InterPro" id="IPR005502">
    <property type="entry name" value="Ribosyl_crysJ1"/>
</dbReference>
<dbReference type="Proteomes" id="UP001190336">
    <property type="component" value="Chromosome"/>
</dbReference>
<comment type="similarity">
    <text evidence="1">Belongs to the ADP-ribosylglycohydrolase family.</text>
</comment>
<dbReference type="InterPro" id="IPR050792">
    <property type="entry name" value="ADP-ribosylglycohydrolase"/>
</dbReference>
<evidence type="ECO:0000313" key="5">
    <source>
        <dbReference type="Proteomes" id="UP001190336"/>
    </source>
</evidence>
<dbReference type="SUPFAM" id="SSF101478">
    <property type="entry name" value="ADP-ribosylglycohydrolase"/>
    <property type="match status" value="1"/>
</dbReference>
<dbReference type="CDD" id="cd14498">
    <property type="entry name" value="DSP"/>
    <property type="match status" value="1"/>
</dbReference>
<dbReference type="Gene3D" id="3.90.190.10">
    <property type="entry name" value="Protein tyrosine phosphatase superfamily"/>
    <property type="match status" value="1"/>
</dbReference>
<protein>
    <submittedName>
        <fullName evidence="4">ADP-ribosylglycohydrolase family protein</fullName>
    </submittedName>
</protein>
<dbReference type="PANTHER" id="PTHR16222">
    <property type="entry name" value="ADP-RIBOSYLGLYCOHYDROLASE"/>
    <property type="match status" value="1"/>
</dbReference>
<name>A0ABN9MRQ8_9MYCO</name>
<dbReference type="InterPro" id="IPR000387">
    <property type="entry name" value="Tyr_Pase_dom"/>
</dbReference>
<proteinExistence type="inferred from homology"/>
<dbReference type="EMBL" id="OY726394">
    <property type="protein sequence ID" value="CAJ1493844.1"/>
    <property type="molecule type" value="Genomic_DNA"/>
</dbReference>
<reference evidence="4 5" key="1">
    <citation type="submission" date="2023-08" db="EMBL/GenBank/DDBJ databases">
        <authorList>
            <person name="Folkvardsen B D."/>
            <person name="Norman A."/>
        </authorList>
    </citation>
    <scope>NUCLEOTIDE SEQUENCE [LARGE SCALE GENOMIC DNA]</scope>
    <source>
        <strain evidence="4 5">Mu0083</strain>
    </source>
</reference>
<evidence type="ECO:0000256" key="1">
    <source>
        <dbReference type="ARBA" id="ARBA00010702"/>
    </source>
</evidence>
<dbReference type="InterPro" id="IPR029021">
    <property type="entry name" value="Prot-tyrosine_phosphatase-like"/>
</dbReference>
<dbReference type="SUPFAM" id="SSF52799">
    <property type="entry name" value="(Phosphotyrosine protein) phosphatases II"/>
    <property type="match status" value="1"/>
</dbReference>
<evidence type="ECO:0000256" key="2">
    <source>
        <dbReference type="ARBA" id="ARBA00022801"/>
    </source>
</evidence>
<evidence type="ECO:0000313" key="4">
    <source>
        <dbReference type="EMBL" id="CAJ1493844.1"/>
    </source>
</evidence>
<dbReference type="Gene3D" id="1.10.4080.10">
    <property type="entry name" value="ADP-ribosylation/Crystallin J1"/>
    <property type="match status" value="1"/>
</dbReference>
<dbReference type="PANTHER" id="PTHR16222:SF24">
    <property type="entry name" value="ADP-RIBOSYLHYDROLASE ARH3"/>
    <property type="match status" value="1"/>
</dbReference>
<feature type="domain" description="Tyrosine specific protein phosphatases" evidence="3">
    <location>
        <begin position="406"/>
        <end position="460"/>
    </location>
</feature>
<dbReference type="PROSITE" id="PS50056">
    <property type="entry name" value="TYR_PHOSPHATASE_2"/>
    <property type="match status" value="1"/>
</dbReference>
<sequence>MSLTAAQRDRACGALLATAAGDALGAGYEFDGPRGPHEPIDMIGGGIGPFEPGEWTDDTSMAIAIAEAAATGADLRSAAALDGVVARWLDWSHGAKDVGIQTRAVLSAAGRRGISAQTAWEESAALHERSGRTAGNGSLMRTAPVALAYLDDEAGLVAAARTVSELTHYDPDAGDACVLWCTAIRHAVLTGQLDVRVGLGHLDAERRLVWQQRLEEAENAEPSGFSRTNGWVVAALQGAWSAIAGTTVPDQDPRAEVFRVDHLRLALEAAVRGGGDTDTVAAIAGGLLGAVYGATAVPSAWRLQLGGWPGLRTRGLIQLAEQIIDKGAPDGFDYTYDGYPGARPPVAHPYDEKVWIGGVAALHHLPDGVDAVVSLCRVADEDLPAGATHLDVRLIDQVGANPNLDFVLVDTVRAIEQLRAQGRTVFVHCVQAYSRTPTIAALYGARLRGVGMERALRDARAVLPDSLPNRDFREALVRLDR</sequence>
<gene>
    <name evidence="4" type="ORF">MU0083_000522</name>
</gene>
<dbReference type="InterPro" id="IPR036705">
    <property type="entry name" value="Ribosyl_crysJ1_sf"/>
</dbReference>
<organism evidence="4 5">
    <name type="scientific">[Mycobacterium] kokjensenii</name>
    <dbReference type="NCBI Taxonomy" id="3064287"/>
    <lineage>
        <taxon>Bacteria</taxon>
        <taxon>Bacillati</taxon>
        <taxon>Actinomycetota</taxon>
        <taxon>Actinomycetes</taxon>
        <taxon>Mycobacteriales</taxon>
        <taxon>Mycobacteriaceae</taxon>
        <taxon>Mycolicibacter</taxon>
    </lineage>
</organism>
<accession>A0ABN9MRQ8</accession>
<keyword evidence="5" id="KW-1185">Reference proteome</keyword>
<keyword evidence="2" id="KW-0378">Hydrolase</keyword>
<evidence type="ECO:0000259" key="3">
    <source>
        <dbReference type="PROSITE" id="PS50056"/>
    </source>
</evidence>
<dbReference type="Pfam" id="PF03747">
    <property type="entry name" value="ADP_ribosyl_GH"/>
    <property type="match status" value="1"/>
</dbReference>